<evidence type="ECO:0000256" key="1">
    <source>
        <dbReference type="SAM" id="MobiDB-lite"/>
    </source>
</evidence>
<reference evidence="2 3" key="1">
    <citation type="journal article" date="2021" name="BMC Genomics">
        <title>Telomere-to-telomere genome assembly of asparaginase-producing Trichoderma simmonsii.</title>
        <authorList>
            <person name="Chung D."/>
            <person name="Kwon Y.M."/>
            <person name="Yang Y."/>
        </authorList>
    </citation>
    <scope>NUCLEOTIDE SEQUENCE [LARGE SCALE GENOMIC DNA]</scope>
    <source>
        <strain evidence="2 3">GH-Sj1</strain>
    </source>
</reference>
<proteinExistence type="predicted"/>
<feature type="compositionally biased region" description="Polar residues" evidence="1">
    <location>
        <begin position="19"/>
        <end position="36"/>
    </location>
</feature>
<sequence>MVNLAVGSGSPSGAEIGSSGFSFPSRCHNQTNQEETTPGLIEDLAWQSPLAVAEILWAAMFDNADRLGSGLMALGTVIIPLDMNNPMACWSGWL</sequence>
<gene>
    <name evidence="2" type="ORF">H0G86_010870</name>
</gene>
<feature type="region of interest" description="Disordered" evidence="1">
    <location>
        <begin position="1"/>
        <end position="36"/>
    </location>
</feature>
<dbReference type="AlphaFoldDB" id="A0A8G0LKE8"/>
<keyword evidence="3" id="KW-1185">Reference proteome</keyword>
<organism evidence="2 3">
    <name type="scientific">Trichoderma simmonsii</name>
    <dbReference type="NCBI Taxonomy" id="1491479"/>
    <lineage>
        <taxon>Eukaryota</taxon>
        <taxon>Fungi</taxon>
        <taxon>Dikarya</taxon>
        <taxon>Ascomycota</taxon>
        <taxon>Pezizomycotina</taxon>
        <taxon>Sordariomycetes</taxon>
        <taxon>Hypocreomycetidae</taxon>
        <taxon>Hypocreales</taxon>
        <taxon>Hypocreaceae</taxon>
        <taxon>Trichoderma</taxon>
    </lineage>
</organism>
<evidence type="ECO:0000313" key="2">
    <source>
        <dbReference type="EMBL" id="QYT03928.1"/>
    </source>
</evidence>
<dbReference type="EMBL" id="CP075869">
    <property type="protein sequence ID" value="QYT03928.1"/>
    <property type="molecule type" value="Genomic_DNA"/>
</dbReference>
<dbReference type="Proteomes" id="UP000826661">
    <property type="component" value="Chromosome VI"/>
</dbReference>
<evidence type="ECO:0000313" key="3">
    <source>
        <dbReference type="Proteomes" id="UP000826661"/>
    </source>
</evidence>
<accession>A0A8G0LKE8</accession>
<protein>
    <submittedName>
        <fullName evidence="2">Uncharacterized protein</fullName>
    </submittedName>
</protein>
<name>A0A8G0LKE8_9HYPO</name>